<dbReference type="AlphaFoldDB" id="A0A8T0GR32"/>
<protein>
    <submittedName>
        <fullName evidence="1">Uncharacterized protein</fullName>
    </submittedName>
</protein>
<keyword evidence="2" id="KW-1185">Reference proteome</keyword>
<gene>
    <name evidence="1" type="ORF">KC19_9G003300</name>
</gene>
<organism evidence="1 2">
    <name type="scientific">Ceratodon purpureus</name>
    <name type="common">Fire moss</name>
    <name type="synonym">Dicranum purpureum</name>
    <dbReference type="NCBI Taxonomy" id="3225"/>
    <lineage>
        <taxon>Eukaryota</taxon>
        <taxon>Viridiplantae</taxon>
        <taxon>Streptophyta</taxon>
        <taxon>Embryophyta</taxon>
        <taxon>Bryophyta</taxon>
        <taxon>Bryophytina</taxon>
        <taxon>Bryopsida</taxon>
        <taxon>Dicranidae</taxon>
        <taxon>Pseudoditrichales</taxon>
        <taxon>Ditrichaceae</taxon>
        <taxon>Ceratodon</taxon>
    </lineage>
</organism>
<name>A0A8T0GR32_CERPU</name>
<accession>A0A8T0GR32</accession>
<evidence type="ECO:0000313" key="2">
    <source>
        <dbReference type="Proteomes" id="UP000822688"/>
    </source>
</evidence>
<comment type="caution">
    <text evidence="1">The sequence shown here is derived from an EMBL/GenBank/DDBJ whole genome shotgun (WGS) entry which is preliminary data.</text>
</comment>
<proteinExistence type="predicted"/>
<dbReference type="Proteomes" id="UP000822688">
    <property type="component" value="Chromosome 9"/>
</dbReference>
<sequence>MRACQSQARLTSITKTAALARPKYNPGNELTSLRLSVIASLLMKIKAASGAGFAAETTVGFTMVVHTARISRKAKEKPFFGFCARVGARSGEHWINVPANWLRGRLQQMPQGRKILL</sequence>
<dbReference type="EMBL" id="CM026430">
    <property type="protein sequence ID" value="KAG0560664.1"/>
    <property type="molecule type" value="Genomic_DNA"/>
</dbReference>
<evidence type="ECO:0000313" key="1">
    <source>
        <dbReference type="EMBL" id="KAG0560664.1"/>
    </source>
</evidence>
<reference evidence="1" key="1">
    <citation type="submission" date="2020-06" db="EMBL/GenBank/DDBJ databases">
        <title>WGS assembly of Ceratodon purpureus strain R40.</title>
        <authorList>
            <person name="Carey S.B."/>
            <person name="Jenkins J."/>
            <person name="Shu S."/>
            <person name="Lovell J.T."/>
            <person name="Sreedasyam A."/>
            <person name="Maumus F."/>
            <person name="Tiley G.P."/>
            <person name="Fernandez-Pozo N."/>
            <person name="Barry K."/>
            <person name="Chen C."/>
            <person name="Wang M."/>
            <person name="Lipzen A."/>
            <person name="Daum C."/>
            <person name="Saski C.A."/>
            <person name="Payton A.C."/>
            <person name="Mcbreen J.C."/>
            <person name="Conrad R.E."/>
            <person name="Kollar L.M."/>
            <person name="Olsson S."/>
            <person name="Huttunen S."/>
            <person name="Landis J.B."/>
            <person name="Wickett N.J."/>
            <person name="Johnson M.G."/>
            <person name="Rensing S.A."/>
            <person name="Grimwood J."/>
            <person name="Schmutz J."/>
            <person name="Mcdaniel S.F."/>
        </authorList>
    </citation>
    <scope>NUCLEOTIDE SEQUENCE</scope>
    <source>
        <strain evidence="1">R40</strain>
    </source>
</reference>